<evidence type="ECO:0000256" key="5">
    <source>
        <dbReference type="SAM" id="Coils"/>
    </source>
</evidence>
<keyword evidence="8" id="KW-1185">Reference proteome</keyword>
<dbReference type="PANTHER" id="PTHR12409:SF0">
    <property type="entry name" value="PREFOLDIN SUBUNIT 3"/>
    <property type="match status" value="1"/>
</dbReference>
<evidence type="ECO:0000256" key="4">
    <source>
        <dbReference type="PIRNR" id="PIRNR016396"/>
    </source>
</evidence>
<feature type="region of interest" description="Disordered" evidence="6">
    <location>
        <begin position="181"/>
        <end position="201"/>
    </location>
</feature>
<gene>
    <name evidence="7" type="ORF">HII31_02587</name>
</gene>
<comment type="function">
    <text evidence="4">Binds specifically to cytosolic chaperonin (c-CPN) and transfers target proteins to it. Binds to nascent polypeptide chain and promotes folding in an environment in which there are many competing pathways for nonnative proteins.</text>
</comment>
<sequence>MAAEIQKVGGKDAPTNPRGIPYAPFVDRVEDYVSTRADVEPTLKSFQEMISKYQFMEANNQRRIAGLKDKLPDIQKTLETVRFLQTRKEDADPLEATFELNDTLYAKANIHKTDEVYLWLGANVMLAYPLAEAEELLVSKLQVAQNSLANCEEDIDFLREQITTMEVATARVYNWDVGMRRKEKSEGKGDAEEDGKQAANG</sequence>
<dbReference type="SUPFAM" id="SSF46579">
    <property type="entry name" value="Prefoldin"/>
    <property type="match status" value="1"/>
</dbReference>
<dbReference type="GO" id="GO:0007021">
    <property type="term" value="P:tubulin complex assembly"/>
    <property type="evidence" value="ECO:0007669"/>
    <property type="project" value="TreeGrafter"/>
</dbReference>
<accession>A0A8H6RPP2</accession>
<dbReference type="OrthoDB" id="6375174at2759"/>
<keyword evidence="5" id="KW-0175">Coiled coil</keyword>
<dbReference type="InterPro" id="IPR016655">
    <property type="entry name" value="PFD3"/>
</dbReference>
<dbReference type="Gene3D" id="1.10.287.370">
    <property type="match status" value="1"/>
</dbReference>
<feature type="coiled-coil region" evidence="5">
    <location>
        <begin position="141"/>
        <end position="168"/>
    </location>
</feature>
<evidence type="ECO:0000313" key="8">
    <source>
        <dbReference type="Proteomes" id="UP000660729"/>
    </source>
</evidence>
<reference evidence="7" key="1">
    <citation type="submission" date="2020-04" db="EMBL/GenBank/DDBJ databases">
        <title>Draft genome resource of the tomato pathogen Pseudocercospora fuligena.</title>
        <authorList>
            <person name="Zaccaron A."/>
        </authorList>
    </citation>
    <scope>NUCLEOTIDE SEQUENCE</scope>
    <source>
        <strain evidence="7">PF001</strain>
    </source>
</reference>
<dbReference type="Proteomes" id="UP000660729">
    <property type="component" value="Unassembled WGS sequence"/>
</dbReference>
<dbReference type="GO" id="GO:0016272">
    <property type="term" value="C:prefoldin complex"/>
    <property type="evidence" value="ECO:0007669"/>
    <property type="project" value="UniProtKB-UniRule"/>
</dbReference>
<evidence type="ECO:0000256" key="6">
    <source>
        <dbReference type="SAM" id="MobiDB-lite"/>
    </source>
</evidence>
<comment type="caution">
    <text evidence="7">The sequence shown here is derived from an EMBL/GenBank/DDBJ whole genome shotgun (WGS) entry which is preliminary data.</text>
</comment>
<dbReference type="CDD" id="cd23156">
    <property type="entry name" value="Prefoldin_3"/>
    <property type="match status" value="1"/>
</dbReference>
<keyword evidence="3 4" id="KW-0143">Chaperone</keyword>
<comment type="similarity">
    <text evidence="1 4">Belongs to the prefoldin subunit alpha family.</text>
</comment>
<dbReference type="FunFam" id="1.10.287.370:FF:000001">
    <property type="entry name" value="Prefoldin subunit 3"/>
    <property type="match status" value="1"/>
</dbReference>
<dbReference type="PIRSF" id="PIRSF016396">
    <property type="entry name" value="Prefoldin_subunit_3"/>
    <property type="match status" value="1"/>
</dbReference>
<comment type="subunit">
    <text evidence="2 4">Heterohexamer of two PFD-alpha type and four PFD-beta type subunits.</text>
</comment>
<protein>
    <recommendedName>
        <fullName evidence="4">Prefoldin subunit 3</fullName>
    </recommendedName>
</protein>
<dbReference type="EMBL" id="JABCIY010000031">
    <property type="protein sequence ID" value="KAF7196186.1"/>
    <property type="molecule type" value="Genomic_DNA"/>
</dbReference>
<dbReference type="GO" id="GO:0015631">
    <property type="term" value="F:tubulin binding"/>
    <property type="evidence" value="ECO:0007669"/>
    <property type="project" value="TreeGrafter"/>
</dbReference>
<dbReference type="AlphaFoldDB" id="A0A8H6RPP2"/>
<name>A0A8H6RPP2_9PEZI</name>
<dbReference type="GO" id="GO:0006457">
    <property type="term" value="P:protein folding"/>
    <property type="evidence" value="ECO:0007669"/>
    <property type="project" value="UniProtKB-UniRule"/>
</dbReference>
<dbReference type="InterPro" id="IPR009053">
    <property type="entry name" value="Prefoldin"/>
</dbReference>
<dbReference type="PANTHER" id="PTHR12409">
    <property type="entry name" value="PREFOLDIN SUBUNIT 3"/>
    <property type="match status" value="1"/>
</dbReference>
<evidence type="ECO:0000256" key="3">
    <source>
        <dbReference type="ARBA" id="ARBA00023186"/>
    </source>
</evidence>
<evidence type="ECO:0000256" key="2">
    <source>
        <dbReference type="ARBA" id="ARBA00011695"/>
    </source>
</evidence>
<dbReference type="GO" id="GO:0005737">
    <property type="term" value="C:cytoplasm"/>
    <property type="evidence" value="ECO:0007669"/>
    <property type="project" value="UniProtKB-ARBA"/>
</dbReference>
<dbReference type="GO" id="GO:0007017">
    <property type="term" value="P:microtubule-based process"/>
    <property type="evidence" value="ECO:0007669"/>
    <property type="project" value="TreeGrafter"/>
</dbReference>
<dbReference type="InterPro" id="IPR004127">
    <property type="entry name" value="Prefoldin_subunit_alpha"/>
</dbReference>
<evidence type="ECO:0000256" key="1">
    <source>
        <dbReference type="ARBA" id="ARBA00010048"/>
    </source>
</evidence>
<evidence type="ECO:0000313" key="7">
    <source>
        <dbReference type="EMBL" id="KAF7196186.1"/>
    </source>
</evidence>
<proteinExistence type="inferred from homology"/>
<dbReference type="Pfam" id="PF02996">
    <property type="entry name" value="Prefoldin"/>
    <property type="match status" value="1"/>
</dbReference>
<organism evidence="7 8">
    <name type="scientific">Pseudocercospora fuligena</name>
    <dbReference type="NCBI Taxonomy" id="685502"/>
    <lineage>
        <taxon>Eukaryota</taxon>
        <taxon>Fungi</taxon>
        <taxon>Dikarya</taxon>
        <taxon>Ascomycota</taxon>
        <taxon>Pezizomycotina</taxon>
        <taxon>Dothideomycetes</taxon>
        <taxon>Dothideomycetidae</taxon>
        <taxon>Mycosphaerellales</taxon>
        <taxon>Mycosphaerellaceae</taxon>
        <taxon>Pseudocercospora</taxon>
    </lineage>
</organism>